<name>A0A671KG99_9TELE</name>
<evidence type="ECO:0000313" key="1">
    <source>
        <dbReference type="Ensembl" id="ENSSANP00000006632.1"/>
    </source>
</evidence>
<proteinExistence type="predicted"/>
<sequence>MYVLGKEAMESQEEDSVAAGHFDWCTGGHHSNRWHRSSCYGYRPSCLHWTQGRTSLKKPGNFPQVSRVAQPA</sequence>
<dbReference type="AlphaFoldDB" id="A0A671KG99"/>
<reference evidence="1" key="1">
    <citation type="submission" date="2025-08" db="UniProtKB">
        <authorList>
            <consortium name="Ensembl"/>
        </authorList>
    </citation>
    <scope>IDENTIFICATION</scope>
</reference>
<dbReference type="Ensembl" id="ENSSANT00000007120.1">
    <property type="protein sequence ID" value="ENSSANP00000006632.1"/>
    <property type="gene ID" value="ENSSANG00000003753.1"/>
</dbReference>
<accession>A0A671KG99</accession>
<organism evidence="1 2">
    <name type="scientific">Sinocyclocheilus anshuiensis</name>
    <dbReference type="NCBI Taxonomy" id="1608454"/>
    <lineage>
        <taxon>Eukaryota</taxon>
        <taxon>Metazoa</taxon>
        <taxon>Chordata</taxon>
        <taxon>Craniata</taxon>
        <taxon>Vertebrata</taxon>
        <taxon>Euteleostomi</taxon>
        <taxon>Actinopterygii</taxon>
        <taxon>Neopterygii</taxon>
        <taxon>Teleostei</taxon>
        <taxon>Ostariophysi</taxon>
        <taxon>Cypriniformes</taxon>
        <taxon>Cyprinidae</taxon>
        <taxon>Cyprininae</taxon>
        <taxon>Sinocyclocheilus</taxon>
    </lineage>
</organism>
<keyword evidence="2" id="KW-1185">Reference proteome</keyword>
<dbReference type="Proteomes" id="UP000472260">
    <property type="component" value="Unassembled WGS sequence"/>
</dbReference>
<protein>
    <submittedName>
        <fullName evidence="1">Uncharacterized protein</fullName>
    </submittedName>
</protein>
<evidence type="ECO:0000313" key="2">
    <source>
        <dbReference type="Proteomes" id="UP000472260"/>
    </source>
</evidence>
<reference evidence="1" key="2">
    <citation type="submission" date="2025-09" db="UniProtKB">
        <authorList>
            <consortium name="Ensembl"/>
        </authorList>
    </citation>
    <scope>IDENTIFICATION</scope>
</reference>